<dbReference type="eggNOG" id="ENOG502RIPE">
    <property type="taxonomic scope" value="Eukaryota"/>
</dbReference>
<name>F0Z954_DICPU</name>
<reference evidence="2" key="1">
    <citation type="journal article" date="2011" name="Genome Biol.">
        <title>Comparative genomics of the social amoebae Dictyostelium discoideum and Dictyostelium purpureum.</title>
        <authorList>
            <consortium name="US DOE Joint Genome Institute (JGI-PGF)"/>
            <person name="Sucgang R."/>
            <person name="Kuo A."/>
            <person name="Tian X."/>
            <person name="Salerno W."/>
            <person name="Parikh A."/>
            <person name="Feasley C.L."/>
            <person name="Dalin E."/>
            <person name="Tu H."/>
            <person name="Huang E."/>
            <person name="Barry K."/>
            <person name="Lindquist E."/>
            <person name="Shapiro H."/>
            <person name="Bruce D."/>
            <person name="Schmutz J."/>
            <person name="Salamov A."/>
            <person name="Fey P."/>
            <person name="Gaudet P."/>
            <person name="Anjard C."/>
            <person name="Babu M.M."/>
            <person name="Basu S."/>
            <person name="Bushmanova Y."/>
            <person name="van der Wel H."/>
            <person name="Katoh-Kurasawa M."/>
            <person name="Dinh C."/>
            <person name="Coutinho P.M."/>
            <person name="Saito T."/>
            <person name="Elias M."/>
            <person name="Schaap P."/>
            <person name="Kay R.R."/>
            <person name="Henrissat B."/>
            <person name="Eichinger L."/>
            <person name="Rivero F."/>
            <person name="Putnam N.H."/>
            <person name="West C.M."/>
            <person name="Loomis W.F."/>
            <person name="Chisholm R.L."/>
            <person name="Shaulsky G."/>
            <person name="Strassmann J.E."/>
            <person name="Queller D.C."/>
            <person name="Kuspa A."/>
            <person name="Grigoriev I.V."/>
        </authorList>
    </citation>
    <scope>NUCLEOTIDE SEQUENCE [LARGE SCALE GENOMIC DNA]</scope>
    <source>
        <strain evidence="2">QSDP1</strain>
    </source>
</reference>
<dbReference type="Proteomes" id="UP000001064">
    <property type="component" value="Unassembled WGS sequence"/>
</dbReference>
<proteinExistence type="predicted"/>
<organism evidence="1 2">
    <name type="scientific">Dictyostelium purpureum</name>
    <name type="common">Slime mold</name>
    <dbReference type="NCBI Taxonomy" id="5786"/>
    <lineage>
        <taxon>Eukaryota</taxon>
        <taxon>Amoebozoa</taxon>
        <taxon>Evosea</taxon>
        <taxon>Eumycetozoa</taxon>
        <taxon>Dictyostelia</taxon>
        <taxon>Dictyosteliales</taxon>
        <taxon>Dictyosteliaceae</taxon>
        <taxon>Dictyostelium</taxon>
    </lineage>
</organism>
<dbReference type="FunCoup" id="F0Z954">
    <property type="interactions" value="18"/>
</dbReference>
<dbReference type="OrthoDB" id="17108at2759"/>
<accession>F0Z954</accession>
<dbReference type="RefSeq" id="XP_003283942.1">
    <property type="nucleotide sequence ID" value="XM_003283894.1"/>
</dbReference>
<dbReference type="AlphaFoldDB" id="F0Z954"/>
<dbReference type="InParanoid" id="F0Z954"/>
<evidence type="ECO:0000313" key="1">
    <source>
        <dbReference type="EMBL" id="EGC39495.1"/>
    </source>
</evidence>
<keyword evidence="2" id="KW-1185">Reference proteome</keyword>
<dbReference type="KEGG" id="dpp:DICPUDRAFT_26752"/>
<gene>
    <name evidence="1" type="ORF">DICPUDRAFT_26752</name>
</gene>
<protein>
    <submittedName>
        <fullName evidence="1">Uncharacterized protein</fullName>
    </submittedName>
</protein>
<sequence length="81" mass="9146">MSSPIKVNLVNIRGTVLKEGNFNLVNGKLPINQICKQFQIKDLVWWMDADIQEKLTIDTNTGVSEMSFANMKNINVTGTYL</sequence>
<dbReference type="VEuPathDB" id="AmoebaDB:DICPUDRAFT_26752"/>
<dbReference type="GeneID" id="10509872"/>
<dbReference type="EMBL" id="GL870956">
    <property type="protein sequence ID" value="EGC39495.1"/>
    <property type="molecule type" value="Genomic_DNA"/>
</dbReference>
<dbReference type="OMA" id="QIKDLVW"/>
<evidence type="ECO:0000313" key="2">
    <source>
        <dbReference type="Proteomes" id="UP000001064"/>
    </source>
</evidence>